<sequence>MKRTTLFKFEDEFITIVHEPFFDGLAAPFSGIAHVPALVAWVDRHTFELFTNQRVPIQRQKRVYGALLKSRWYTDTTSVLLVKTARGDLSLNPREVYGSVTPDRVVRAYWKQSMAHYREGATLSDGSRISGQQFYQMATTSGLPLEINHVYEI</sequence>
<evidence type="ECO:0000313" key="2">
    <source>
        <dbReference type="Proteomes" id="UP000011058"/>
    </source>
</evidence>
<reference evidence="1 2" key="1">
    <citation type="journal article" date="2012" name="J. Bacteriol.">
        <title>Genome Sequence of Fibrella aestuarina BUZ 2T, a Filamentous Marine Bacterium.</title>
        <authorList>
            <person name="Filippini M."/>
            <person name="Qi W."/>
            <person name="Blom J."/>
            <person name="Goesmann A."/>
            <person name="Smits T.H."/>
            <person name="Bagheri H.C."/>
        </authorList>
    </citation>
    <scope>NUCLEOTIDE SEQUENCE [LARGE SCALE GENOMIC DNA]</scope>
    <source>
        <strain evidence="2">BUZ 2T</strain>
    </source>
</reference>
<accession>I0KAW4</accession>
<organism evidence="1 2">
    <name type="scientific">Fibrella aestuarina BUZ 2</name>
    <dbReference type="NCBI Taxonomy" id="1166018"/>
    <lineage>
        <taxon>Bacteria</taxon>
        <taxon>Pseudomonadati</taxon>
        <taxon>Bacteroidota</taxon>
        <taxon>Cytophagia</taxon>
        <taxon>Cytophagales</taxon>
        <taxon>Spirosomataceae</taxon>
        <taxon>Fibrella</taxon>
    </lineage>
</organism>
<dbReference type="KEGG" id="fae:FAES_3258"/>
<keyword evidence="2" id="KW-1185">Reference proteome</keyword>
<protein>
    <submittedName>
        <fullName evidence="1">Uncharacterized protein</fullName>
    </submittedName>
</protein>
<dbReference type="STRING" id="1166018.FAES_3258"/>
<dbReference type="RefSeq" id="WP_015332366.1">
    <property type="nucleotide sequence ID" value="NC_020054.1"/>
</dbReference>
<dbReference type="Proteomes" id="UP000011058">
    <property type="component" value="Chromosome"/>
</dbReference>
<proteinExistence type="predicted"/>
<dbReference type="AlphaFoldDB" id="I0KAW4"/>
<dbReference type="HOGENOM" id="CLU_1710551_0_0_10"/>
<name>I0KAW4_9BACT</name>
<gene>
    <name evidence="1" type="ORF">FAES_3258</name>
</gene>
<evidence type="ECO:0000313" key="1">
    <source>
        <dbReference type="EMBL" id="CCH01267.1"/>
    </source>
</evidence>
<dbReference type="EMBL" id="HE796683">
    <property type="protein sequence ID" value="CCH01267.1"/>
    <property type="molecule type" value="Genomic_DNA"/>
</dbReference>